<reference evidence="2 3" key="1">
    <citation type="submission" date="2024-02" db="EMBL/GenBank/DDBJ databases">
        <authorList>
            <person name="Vignale AGUSTIN F."/>
            <person name="Sosa J E."/>
            <person name="Modenutti C."/>
        </authorList>
    </citation>
    <scope>NUCLEOTIDE SEQUENCE [LARGE SCALE GENOMIC DNA]</scope>
</reference>
<feature type="non-terminal residue" evidence="2">
    <location>
        <position position="1"/>
    </location>
</feature>
<dbReference type="Proteomes" id="UP001642360">
    <property type="component" value="Unassembled WGS sequence"/>
</dbReference>
<dbReference type="EMBL" id="CAUOFW020003447">
    <property type="protein sequence ID" value="CAK9160008.1"/>
    <property type="molecule type" value="Genomic_DNA"/>
</dbReference>
<evidence type="ECO:0000256" key="1">
    <source>
        <dbReference type="SAM" id="MobiDB-lite"/>
    </source>
</evidence>
<feature type="compositionally biased region" description="Basic and acidic residues" evidence="1">
    <location>
        <begin position="41"/>
        <end position="50"/>
    </location>
</feature>
<evidence type="ECO:0000313" key="2">
    <source>
        <dbReference type="EMBL" id="CAK9160008.1"/>
    </source>
</evidence>
<feature type="compositionally biased region" description="Polar residues" evidence="1">
    <location>
        <begin position="21"/>
        <end position="35"/>
    </location>
</feature>
<evidence type="ECO:0000313" key="3">
    <source>
        <dbReference type="Proteomes" id="UP001642360"/>
    </source>
</evidence>
<organism evidence="2 3">
    <name type="scientific">Ilex paraguariensis</name>
    <name type="common">yerba mate</name>
    <dbReference type="NCBI Taxonomy" id="185542"/>
    <lineage>
        <taxon>Eukaryota</taxon>
        <taxon>Viridiplantae</taxon>
        <taxon>Streptophyta</taxon>
        <taxon>Embryophyta</taxon>
        <taxon>Tracheophyta</taxon>
        <taxon>Spermatophyta</taxon>
        <taxon>Magnoliopsida</taxon>
        <taxon>eudicotyledons</taxon>
        <taxon>Gunneridae</taxon>
        <taxon>Pentapetalae</taxon>
        <taxon>asterids</taxon>
        <taxon>campanulids</taxon>
        <taxon>Aquifoliales</taxon>
        <taxon>Aquifoliaceae</taxon>
        <taxon>Ilex</taxon>
    </lineage>
</organism>
<protein>
    <submittedName>
        <fullName evidence="2">Uncharacterized protein</fullName>
    </submittedName>
</protein>
<feature type="non-terminal residue" evidence="2">
    <location>
        <position position="67"/>
    </location>
</feature>
<keyword evidence="3" id="KW-1185">Reference proteome</keyword>
<comment type="caution">
    <text evidence="2">The sequence shown here is derived from an EMBL/GenBank/DDBJ whole genome shotgun (WGS) entry which is preliminary data.</text>
</comment>
<feature type="region of interest" description="Disordered" evidence="1">
    <location>
        <begin position="1"/>
        <end position="67"/>
    </location>
</feature>
<accession>A0ABC8SS24</accession>
<dbReference type="AlphaFoldDB" id="A0ABC8SS24"/>
<sequence length="67" mass="7084">DIDKDGIQGTGSESGHPIPSIPSQVSGSSYASSMLTVMAETHSHATDRKSTNPFDLPYDSDLESNDT</sequence>
<feature type="compositionally biased region" description="Acidic residues" evidence="1">
    <location>
        <begin position="58"/>
        <end position="67"/>
    </location>
</feature>
<gene>
    <name evidence="2" type="ORF">ILEXP_LOCUS28736</name>
</gene>
<proteinExistence type="predicted"/>
<name>A0ABC8SS24_9AQUA</name>